<dbReference type="RefSeq" id="WP_114342114.1">
    <property type="nucleotide sequence ID" value="NZ_QFWQ01000005.1"/>
</dbReference>
<proteinExistence type="predicted"/>
<dbReference type="EMBL" id="QFWQ01000005">
    <property type="protein sequence ID" value="RCS29933.1"/>
    <property type="molecule type" value="Genomic_DNA"/>
</dbReference>
<dbReference type="Pfam" id="PF08811">
    <property type="entry name" value="DUF1800"/>
    <property type="match status" value="1"/>
</dbReference>
<dbReference type="InterPro" id="IPR014917">
    <property type="entry name" value="DUF1800"/>
</dbReference>
<feature type="region of interest" description="Disordered" evidence="1">
    <location>
        <begin position="45"/>
        <end position="65"/>
    </location>
</feature>
<name>A0A368KGX8_9GAMM</name>
<dbReference type="AlphaFoldDB" id="A0A368KGX8"/>
<protein>
    <submittedName>
        <fullName evidence="2">DUF1800 domain-containing protein</fullName>
    </submittedName>
</protein>
<dbReference type="OrthoDB" id="9772295at2"/>
<reference evidence="2 3" key="1">
    <citation type="submission" date="2018-05" db="EMBL/GenBank/DDBJ databases">
        <title>Draft genome sequence of Rhodanobacter denitrificans Yn1 isolated from gold copper mine.</title>
        <authorList>
            <person name="Yang N."/>
            <person name="Mazhar H.S."/>
            <person name="Rensing C."/>
        </authorList>
    </citation>
    <scope>NUCLEOTIDE SEQUENCE [LARGE SCALE GENOMIC DNA]</scope>
    <source>
        <strain evidence="2 3">Yn1</strain>
    </source>
</reference>
<gene>
    <name evidence="2" type="ORF">DEO45_07595</name>
</gene>
<dbReference type="Proteomes" id="UP000252387">
    <property type="component" value="Unassembled WGS sequence"/>
</dbReference>
<evidence type="ECO:0000313" key="2">
    <source>
        <dbReference type="EMBL" id="RCS29933.1"/>
    </source>
</evidence>
<comment type="caution">
    <text evidence="2">The sequence shown here is derived from an EMBL/GenBank/DDBJ whole genome shotgun (WGS) entry which is preliminary data.</text>
</comment>
<evidence type="ECO:0000313" key="3">
    <source>
        <dbReference type="Proteomes" id="UP000252387"/>
    </source>
</evidence>
<sequence>MQPISLSHRPPATATSPRPHLPRLVLYALASLAVSACGAQARPDRGADGTAVLAAPGSPHGRPLHPDDIAWLQRIGFGIDSAQVATYRELGRGRYLDRQLAASGSDALPAPVAGLIGSYEAINTPAAQLMTQLRDEQQRIRDMPDGDGKVAAKKALQQHGQNLALQAQQTELLRAVYGTDQLKEQLTWFWLNHFSVYAAKGRVRWVVADYAENTIRPHALRKFSDLLLATLESPAMLEYLDNAQNARGKVNENYARELMELHALGVGSGYTQQDVQQLALILTGSGLAPPSGRQRRFNPRMQALVVRRGLFEFNPARHDFSDKVFLGQRIKGSGFREVEQAVQLIVQQPACAQFISRQLAEYFVADDPPPSLVAKMATTFQRSGGDIAAVMRTMLTSAEFDGSGGKFKDPSRFVVSAMRLAYDGQPIANARPLVNWLNQMGEPPFGRPTPDGWPLESAGWSSSGQMAKRFEIARAIGTGDNQLFRPEGSPRVNAGFPMLTTRLYYEALEPGLSASTRAALGKATSQREWNTFLLSSPDFNYR</sequence>
<evidence type="ECO:0000256" key="1">
    <source>
        <dbReference type="SAM" id="MobiDB-lite"/>
    </source>
</evidence>
<accession>A0A368KGX8</accession>
<organism evidence="2 3">
    <name type="scientific">Rhodanobacter denitrificans</name>
    <dbReference type="NCBI Taxonomy" id="666685"/>
    <lineage>
        <taxon>Bacteria</taxon>
        <taxon>Pseudomonadati</taxon>
        <taxon>Pseudomonadota</taxon>
        <taxon>Gammaproteobacteria</taxon>
        <taxon>Lysobacterales</taxon>
        <taxon>Rhodanobacteraceae</taxon>
        <taxon>Rhodanobacter</taxon>
    </lineage>
</organism>
<keyword evidence="3" id="KW-1185">Reference proteome</keyword>